<evidence type="ECO:0000256" key="5">
    <source>
        <dbReference type="ARBA" id="ARBA00023136"/>
    </source>
</evidence>
<evidence type="ECO:0000313" key="12">
    <source>
        <dbReference type="Proteomes" id="UP000032452"/>
    </source>
</evidence>
<name>A0A0D8ZUJ8_9CYAN</name>
<dbReference type="GO" id="GO:0016757">
    <property type="term" value="F:glycosyltransferase activity"/>
    <property type="evidence" value="ECO:0007669"/>
    <property type="project" value="UniProtKB-KW"/>
</dbReference>
<protein>
    <recommendedName>
        <fullName evidence="9">4,4'-diaponeurosporenoate glycosyltransferase</fullName>
    </recommendedName>
</protein>
<keyword evidence="4 11" id="KW-0808">Transferase</keyword>
<organism evidence="11 12">
    <name type="scientific">Aliterella atlantica CENA595</name>
    <dbReference type="NCBI Taxonomy" id="1618023"/>
    <lineage>
        <taxon>Bacteria</taxon>
        <taxon>Bacillati</taxon>
        <taxon>Cyanobacteriota</taxon>
        <taxon>Cyanophyceae</taxon>
        <taxon>Chroococcidiopsidales</taxon>
        <taxon>Aliterellaceae</taxon>
        <taxon>Aliterella</taxon>
    </lineage>
</organism>
<comment type="function">
    <text evidence="6">Catalyzes the glycosylation of 4,4'-diaponeurosporenoate, i.e. the esterification of glucose at the C1'' position with the carboxyl group of 4,4'-diaponeurosporenic acid, to form glycosyl-4,4'-diaponeurosporenoate. This is a step in the biosynthesis of staphyloxanthin, an orange pigment present in most staphylococci strains.</text>
</comment>
<dbReference type="STRING" id="1618023.UH38_06660"/>
<comment type="caution">
    <text evidence="11">The sequence shown here is derived from an EMBL/GenBank/DDBJ whole genome shotgun (WGS) entry which is preliminary data.</text>
</comment>
<keyword evidence="5" id="KW-0472">Membrane</keyword>
<dbReference type="NCBIfam" id="TIGR04283">
    <property type="entry name" value="glyco_like_mftF"/>
    <property type="match status" value="1"/>
</dbReference>
<evidence type="ECO:0000256" key="1">
    <source>
        <dbReference type="ARBA" id="ARBA00004236"/>
    </source>
</evidence>
<evidence type="ECO:0000259" key="10">
    <source>
        <dbReference type="Pfam" id="PF00535"/>
    </source>
</evidence>
<dbReference type="InterPro" id="IPR001173">
    <property type="entry name" value="Glyco_trans_2-like"/>
</dbReference>
<sequence length="234" mass="25628">MSAKISIVIPVLNEASKIAKTIASAQSGKNIEILVVDGGSQDNTVELVQSLGLKVLFAATGRANQMNVGAKAATGEILLFLHADTLLPSGFDRTVRRVLCQPNTIAGAFALQIDGSLRGLRLVEKGVNLRSHFLSLPYGDQAIFVKAETFKVLGGYTQLPIMEDFEFVLRLRKNGKIAIVPTPVITSSRRWQKLGVWQTTIVNQLAIAAYLLKVPPKRIAKWYRCKFSSSTQNY</sequence>
<dbReference type="InterPro" id="IPR029044">
    <property type="entry name" value="Nucleotide-diphossugar_trans"/>
</dbReference>
<evidence type="ECO:0000256" key="2">
    <source>
        <dbReference type="ARBA" id="ARBA00022475"/>
    </source>
</evidence>
<evidence type="ECO:0000256" key="7">
    <source>
        <dbReference type="ARBA" id="ARBA00037904"/>
    </source>
</evidence>
<dbReference type="PANTHER" id="PTHR43646">
    <property type="entry name" value="GLYCOSYLTRANSFERASE"/>
    <property type="match status" value="1"/>
</dbReference>
<comment type="subcellular location">
    <subcellularLocation>
        <location evidence="1">Cell membrane</location>
    </subcellularLocation>
</comment>
<dbReference type="Proteomes" id="UP000032452">
    <property type="component" value="Unassembled WGS sequence"/>
</dbReference>
<accession>A0A0D8ZUJ8</accession>
<dbReference type="OrthoDB" id="9810303at2"/>
<gene>
    <name evidence="11" type="ORF">UH38_06660</name>
</gene>
<evidence type="ECO:0000313" key="11">
    <source>
        <dbReference type="EMBL" id="KJH72448.1"/>
    </source>
</evidence>
<dbReference type="InterPro" id="IPR026461">
    <property type="entry name" value="Trfase_2_rSAM/seldom_assoc"/>
</dbReference>
<dbReference type="AlphaFoldDB" id="A0A0D8ZUJ8"/>
<keyword evidence="3" id="KW-0328">Glycosyltransferase</keyword>
<keyword evidence="12" id="KW-1185">Reference proteome</keyword>
<feature type="domain" description="Glycosyltransferase 2-like" evidence="10">
    <location>
        <begin position="6"/>
        <end position="123"/>
    </location>
</feature>
<dbReference type="RefSeq" id="WP_045053868.1">
    <property type="nucleotide sequence ID" value="NZ_CAWMDP010000032.1"/>
</dbReference>
<dbReference type="Pfam" id="PF00535">
    <property type="entry name" value="Glycos_transf_2"/>
    <property type="match status" value="1"/>
</dbReference>
<comment type="similarity">
    <text evidence="8">Belongs to the glycosyltransferase 2 family. CrtQ subfamily.</text>
</comment>
<evidence type="ECO:0000256" key="3">
    <source>
        <dbReference type="ARBA" id="ARBA00022676"/>
    </source>
</evidence>
<comment type="pathway">
    <text evidence="7">Carotenoid biosynthesis; staphyloxanthin biosynthesis; staphyloxanthin from farnesyl diphosphate: step 4/5.</text>
</comment>
<dbReference type="CDD" id="cd02522">
    <property type="entry name" value="GT_2_like_a"/>
    <property type="match status" value="1"/>
</dbReference>
<dbReference type="GO" id="GO:0005886">
    <property type="term" value="C:plasma membrane"/>
    <property type="evidence" value="ECO:0007669"/>
    <property type="project" value="UniProtKB-SubCell"/>
</dbReference>
<dbReference type="SUPFAM" id="SSF53448">
    <property type="entry name" value="Nucleotide-diphospho-sugar transferases"/>
    <property type="match status" value="1"/>
</dbReference>
<reference evidence="11 12" key="1">
    <citation type="submission" date="2015-02" db="EMBL/GenBank/DDBJ databases">
        <title>Draft genome of a novel marine cyanobacterium (Chroococcales) isolated from South Atlantic Ocean.</title>
        <authorList>
            <person name="Rigonato J."/>
            <person name="Alvarenga D.O."/>
            <person name="Branco L.H."/>
            <person name="Varani A.M."/>
            <person name="Brandini F.P."/>
            <person name="Fiore M.F."/>
        </authorList>
    </citation>
    <scope>NUCLEOTIDE SEQUENCE [LARGE SCALE GENOMIC DNA]</scope>
    <source>
        <strain evidence="11 12">CENA595</strain>
    </source>
</reference>
<evidence type="ECO:0000256" key="6">
    <source>
        <dbReference type="ARBA" id="ARBA00037281"/>
    </source>
</evidence>
<evidence type="ECO:0000256" key="4">
    <source>
        <dbReference type="ARBA" id="ARBA00022679"/>
    </source>
</evidence>
<dbReference type="PANTHER" id="PTHR43646:SF2">
    <property type="entry name" value="GLYCOSYLTRANSFERASE 2-LIKE DOMAIN-CONTAINING PROTEIN"/>
    <property type="match status" value="1"/>
</dbReference>
<proteinExistence type="inferred from homology"/>
<dbReference type="EMBL" id="JYON01000005">
    <property type="protein sequence ID" value="KJH72448.1"/>
    <property type="molecule type" value="Genomic_DNA"/>
</dbReference>
<keyword evidence="2" id="KW-1003">Cell membrane</keyword>
<evidence type="ECO:0000256" key="9">
    <source>
        <dbReference type="ARBA" id="ARBA00040345"/>
    </source>
</evidence>
<evidence type="ECO:0000256" key="8">
    <source>
        <dbReference type="ARBA" id="ARBA00038120"/>
    </source>
</evidence>
<dbReference type="Gene3D" id="3.90.550.10">
    <property type="entry name" value="Spore Coat Polysaccharide Biosynthesis Protein SpsA, Chain A"/>
    <property type="match status" value="1"/>
</dbReference>